<evidence type="ECO:0000256" key="1">
    <source>
        <dbReference type="ARBA" id="ARBA00000632"/>
    </source>
</evidence>
<comment type="subcellular location">
    <subcellularLocation>
        <location evidence="9">Host cytoplasm</location>
    </subcellularLocation>
    <text evidence="9">The endolysin is cytoplasmic, but can reach the periplasmic space with the help of the holins which disrupt the host cell membrane.</text>
</comment>
<dbReference type="EC" id="3.2.1.17" evidence="9"/>
<comment type="similarity">
    <text evidence="9 10">Belongs to the glycosyl hydrolase 24 family.</text>
</comment>
<dbReference type="GO" id="GO:0042742">
    <property type="term" value="P:defense response to bacterium"/>
    <property type="evidence" value="ECO:0007669"/>
    <property type="project" value="UniProtKB-KW"/>
</dbReference>
<evidence type="ECO:0000256" key="9">
    <source>
        <dbReference type="HAMAP-Rule" id="MF_04110"/>
    </source>
</evidence>
<dbReference type="GO" id="GO:0030430">
    <property type="term" value="C:host cell cytoplasm"/>
    <property type="evidence" value="ECO:0007669"/>
    <property type="project" value="UniProtKB-SubCell"/>
</dbReference>
<evidence type="ECO:0000256" key="7">
    <source>
        <dbReference type="ARBA" id="ARBA00023142"/>
    </source>
</evidence>
<keyword evidence="9" id="KW-1035">Host cytoplasm</keyword>
<keyword evidence="8 9" id="KW-0326">Glycosidase</keyword>
<feature type="active site" description="Proton donor/acceptor" evidence="9">
    <location>
        <position position="41"/>
    </location>
</feature>
<dbReference type="InterPro" id="IPR002196">
    <property type="entry name" value="Glyco_hydro_24"/>
</dbReference>
<dbReference type="GO" id="GO:0016998">
    <property type="term" value="P:cell wall macromolecule catabolic process"/>
    <property type="evidence" value="ECO:0007669"/>
    <property type="project" value="InterPro"/>
</dbReference>
<proteinExistence type="inferred from homology"/>
<keyword evidence="2 9" id="KW-0929">Antimicrobial</keyword>
<keyword evidence="7 9" id="KW-0578">Host cell lysis by virus</keyword>
<dbReference type="SUPFAM" id="SSF53955">
    <property type="entry name" value="Lysozyme-like"/>
    <property type="match status" value="1"/>
</dbReference>
<reference evidence="11 12" key="1">
    <citation type="submission" date="2023-09" db="EMBL/GenBank/DDBJ databases">
        <title>Analysis of Cronobacter sakazakii GY3 phage.</title>
        <authorList>
            <person name="Zhang L."/>
            <person name="Hui L."/>
            <person name="Soleimani-Delfan A."/>
        </authorList>
    </citation>
    <scope>NUCLEOTIDE SEQUENCE [LARGE SCALE GENOMIC DNA]</scope>
    <source>
        <strain evidence="11 12">GY3</strain>
    </source>
</reference>
<evidence type="ECO:0000256" key="4">
    <source>
        <dbReference type="ARBA" id="ARBA00022638"/>
    </source>
</evidence>
<dbReference type="Gene3D" id="1.10.530.40">
    <property type="match status" value="1"/>
</dbReference>
<dbReference type="InterPro" id="IPR034690">
    <property type="entry name" value="Endolysin_T4_type"/>
</dbReference>
<keyword evidence="5 9" id="KW-0378">Hydrolase</keyword>
<dbReference type="InterPro" id="IPR023347">
    <property type="entry name" value="Lysozyme_dom_sf"/>
</dbReference>
<dbReference type="PANTHER" id="PTHR38107">
    <property type="match status" value="1"/>
</dbReference>
<feature type="active site" description="Proton donor/acceptor" evidence="9">
    <location>
        <position position="50"/>
    </location>
</feature>
<dbReference type="Proteomes" id="UP001181945">
    <property type="component" value="Segment"/>
</dbReference>
<organism evidence="11 12">
    <name type="scientific">Cronobacter phage GY3</name>
    <dbReference type="NCBI Taxonomy" id="3075035"/>
    <lineage>
        <taxon>Viruses</taxon>
        <taxon>Duplodnaviria</taxon>
        <taxon>Heunggongvirae</taxon>
        <taxon>Uroviricota</taxon>
        <taxon>Caudoviricetes</taxon>
        <taxon>Autographivirales</taxon>
        <taxon>Autonotataviridae</taxon>
        <taxon>Melnykvirinae</taxon>
        <taxon>Cronosvirus</taxon>
        <taxon>Cronosvirus GY3</taxon>
    </lineage>
</organism>
<dbReference type="InterPro" id="IPR051018">
    <property type="entry name" value="Bacteriophage_GH24"/>
</dbReference>
<dbReference type="HAMAP" id="MF_04110">
    <property type="entry name" value="ENDOLYSIN_T4"/>
    <property type="match status" value="1"/>
</dbReference>
<evidence type="ECO:0000256" key="2">
    <source>
        <dbReference type="ARBA" id="ARBA00022529"/>
    </source>
</evidence>
<dbReference type="GO" id="GO:0003796">
    <property type="term" value="F:lysozyme activity"/>
    <property type="evidence" value="ECO:0007669"/>
    <property type="project" value="UniProtKB-UniRule"/>
</dbReference>
<keyword evidence="3 9" id="KW-1188">Viral release from host cell</keyword>
<keyword evidence="6 9" id="KW-0204">Cytolysis</keyword>
<dbReference type="EMBL" id="LC779549">
    <property type="protein sequence ID" value="BET03734.1"/>
    <property type="molecule type" value="Genomic_DNA"/>
</dbReference>
<name>A0AA48R2E6_9CAUD</name>
<sequence>MSIKQKVALGSIASVLSIIATVYPNELHTSDRGLQHIAQWEQYATRTYLDSVGVPTIGLGATIWLDGKRPKAGQEASDFQAAQLFIRDIKVAEKCVLERLDGAAMPQSVFDASVSLIHNTGCAGATYNPKRKAKTNLRLQAEAHNWSQVCYRMGDFIYAGGRVSKGLVNRRTADQRLCLEDLPNVSLNRR</sequence>
<evidence type="ECO:0000313" key="12">
    <source>
        <dbReference type="Proteomes" id="UP001181945"/>
    </source>
</evidence>
<keyword evidence="4 9" id="KW-0081">Bacteriolytic enzyme</keyword>
<protein>
    <recommendedName>
        <fullName evidence="9">Endolysin</fullName>
        <ecNumber evidence="9">3.2.1.17</ecNumber>
    </recommendedName>
    <alternativeName>
        <fullName evidence="9">Lysis protein</fullName>
    </alternativeName>
    <alternativeName>
        <fullName evidence="9">Lysozyme</fullName>
    </alternativeName>
    <alternativeName>
        <fullName evidence="9">Muramidase</fullName>
    </alternativeName>
</protein>
<evidence type="ECO:0000256" key="5">
    <source>
        <dbReference type="ARBA" id="ARBA00022801"/>
    </source>
</evidence>
<evidence type="ECO:0000313" key="11">
    <source>
        <dbReference type="EMBL" id="BET03734.1"/>
    </source>
</evidence>
<dbReference type="GO" id="GO:0044659">
    <property type="term" value="P:viral release from host cell by cytolysis"/>
    <property type="evidence" value="ECO:0007669"/>
    <property type="project" value="UniProtKB-UniRule"/>
</dbReference>
<comment type="catalytic activity">
    <reaction evidence="1 9 10">
        <text>Hydrolysis of (1-&gt;4)-beta-linkages between N-acetylmuramic acid and N-acetyl-D-glucosamine residues in a peptidoglycan and between N-acetyl-D-glucosamine residues in chitodextrins.</text>
        <dbReference type="EC" id="3.2.1.17"/>
    </reaction>
</comment>
<accession>A0AA48R2E6</accession>
<dbReference type="InterPro" id="IPR023346">
    <property type="entry name" value="Lysozyme-like_dom_sf"/>
</dbReference>
<dbReference type="Pfam" id="PF00959">
    <property type="entry name" value="Phage_lysozyme"/>
    <property type="match status" value="1"/>
</dbReference>
<comment type="function">
    <text evidence="9">Endolysin with lysozyme activity that degrades host peptidoglycans and participates with the holin and spanin proteins in the sequential events which lead to the programmed host cell lysis releasing the mature viral particles. Once the holin has permeabilized the host cell membrane, the endolysin can reach the periplasm and break down the peptidoglycan layer.</text>
</comment>
<evidence type="ECO:0000256" key="6">
    <source>
        <dbReference type="ARBA" id="ARBA00022852"/>
    </source>
</evidence>
<evidence type="ECO:0000256" key="3">
    <source>
        <dbReference type="ARBA" id="ARBA00022612"/>
    </source>
</evidence>
<dbReference type="GO" id="GO:0009253">
    <property type="term" value="P:peptidoglycan catabolic process"/>
    <property type="evidence" value="ECO:0007669"/>
    <property type="project" value="UniProtKB-UniRule"/>
</dbReference>
<keyword evidence="12" id="KW-1185">Reference proteome</keyword>
<dbReference type="PANTHER" id="PTHR38107:SF4">
    <property type="entry name" value="LYSOZYME"/>
    <property type="match status" value="1"/>
</dbReference>
<evidence type="ECO:0000256" key="8">
    <source>
        <dbReference type="ARBA" id="ARBA00023295"/>
    </source>
</evidence>
<evidence type="ECO:0000256" key="10">
    <source>
        <dbReference type="RuleBase" id="RU003788"/>
    </source>
</evidence>